<dbReference type="Proteomes" id="UP000238296">
    <property type="component" value="Unassembled WGS sequence"/>
</dbReference>
<evidence type="ECO:0000256" key="1">
    <source>
        <dbReference type="SAM" id="SignalP"/>
    </source>
</evidence>
<dbReference type="InterPro" id="IPR056463">
    <property type="entry name" value="DUF7373_C"/>
</dbReference>
<dbReference type="EMBL" id="PPEA01000348">
    <property type="protein sequence ID" value="PQM47376.1"/>
    <property type="molecule type" value="Genomic_DNA"/>
</dbReference>
<evidence type="ECO:0000259" key="3">
    <source>
        <dbReference type="Pfam" id="PF24092"/>
    </source>
</evidence>
<dbReference type="AlphaFoldDB" id="A0A1S1NH96"/>
<dbReference type="Pfam" id="PF24088">
    <property type="entry name" value="DUF7373"/>
    <property type="match status" value="1"/>
</dbReference>
<evidence type="ECO:0008006" key="8">
    <source>
        <dbReference type="Google" id="ProtNLM"/>
    </source>
</evidence>
<gene>
    <name evidence="4" type="ORF">BKN37_13295</name>
    <name evidence="5" type="ORF">C1Y40_02453</name>
</gene>
<evidence type="ECO:0000259" key="2">
    <source>
        <dbReference type="Pfam" id="PF24088"/>
    </source>
</evidence>
<feature type="signal peptide" evidence="1">
    <location>
        <begin position="1"/>
        <end position="30"/>
    </location>
</feature>
<reference evidence="5" key="3">
    <citation type="submission" date="2018-01" db="EMBL/GenBank/DDBJ databases">
        <authorList>
            <person name="Gaut B.S."/>
            <person name="Morton B.R."/>
            <person name="Clegg M.T."/>
            <person name="Duvall M.R."/>
        </authorList>
    </citation>
    <scope>NUCLEOTIDE SEQUENCE</scope>
    <source>
        <strain evidence="5">ATCC BAA-2683</strain>
    </source>
</reference>
<sequence>MLRVQPRRPASLIAAALVAAVAGCTSTVPGSPVTATNAPGSSDGVDVAQLDPGNYPTKPQAPLGNAGDDRKGAWIEARRMANNVVGPWEVDPALISAEQAIGVVGVVKDGNALSIILGDGEPIGAAATAHNFVVGFSSSRNAYTGPAKAENQQKSLTNLVLRFPSPEDAAAAATEMTAASATVQGFATTEPKPTRPMPIPRNAATSAVTFDSLGGADVLAYTAHGTYVLCQQAYSKDGPDAAAELIATTLDKQGPLIDQFQPTPVDQLANLPIDPDGLLIRTLPPEAQEMTVNNGVYQPHAELHFHADPPRSHTLFDATHLQLATQGKASVYQTPDAASAQKIVDGFAAEAAEEGLGGGGKYVPAAGIKGMPGAKCLMSEDRTSGRTFFYCLAVAGRYAIEASAVQQLAAHQLVSAQYLMLTSK</sequence>
<dbReference type="EMBL" id="MLQM01000063">
    <property type="protein sequence ID" value="OHV03783.1"/>
    <property type="molecule type" value="Genomic_DNA"/>
</dbReference>
<comment type="caution">
    <text evidence="4">The sequence shown here is derived from an EMBL/GenBank/DDBJ whole genome shotgun (WGS) entry which is preliminary data.</text>
</comment>
<evidence type="ECO:0000313" key="5">
    <source>
        <dbReference type="EMBL" id="PQM47376.1"/>
    </source>
</evidence>
<accession>A0A1S1NH96</accession>
<dbReference type="Pfam" id="PF24092">
    <property type="entry name" value="DUF7373_C"/>
    <property type="match status" value="1"/>
</dbReference>
<organism evidence="4 6">
    <name type="scientific">Mycobacterium talmoniae</name>
    <dbReference type="NCBI Taxonomy" id="1858794"/>
    <lineage>
        <taxon>Bacteria</taxon>
        <taxon>Bacillati</taxon>
        <taxon>Actinomycetota</taxon>
        <taxon>Actinomycetes</taxon>
        <taxon>Mycobacteriales</taxon>
        <taxon>Mycobacteriaceae</taxon>
        <taxon>Mycobacterium</taxon>
    </lineage>
</organism>
<feature type="domain" description="DUF7373" evidence="3">
    <location>
        <begin position="278"/>
        <end position="422"/>
    </location>
</feature>
<evidence type="ECO:0000313" key="4">
    <source>
        <dbReference type="EMBL" id="OHV03783.1"/>
    </source>
</evidence>
<reference evidence="5 7" key="2">
    <citation type="journal article" date="2017" name="Int. J. Syst. Evol. Microbiol.">
        <title>Mycobacterium talmoniae sp. nov., a slowly growing mycobacterium isolated from human respiratory samples.</title>
        <authorList>
            <person name="Davidson R.M."/>
            <person name="DeGroote M.A."/>
            <person name="Marola J.L."/>
            <person name="Buss S."/>
            <person name="Jones V."/>
            <person name="McNeil M.R."/>
            <person name="Freifeld A.G."/>
            <person name="Elaine Epperson L."/>
            <person name="Hasan N.A."/>
            <person name="Jackson M."/>
            <person name="Iwen P.C."/>
            <person name="Salfinger M."/>
            <person name="Strong M."/>
        </authorList>
    </citation>
    <scope>NUCLEOTIDE SEQUENCE [LARGE SCALE GENOMIC DNA]</scope>
    <source>
        <strain evidence="5 7">ATCC BAA-2683</strain>
    </source>
</reference>
<feature type="domain" description="DUF7373" evidence="2">
    <location>
        <begin position="64"/>
        <end position="273"/>
    </location>
</feature>
<reference evidence="4 6" key="1">
    <citation type="submission" date="2016-10" db="EMBL/GenBank/DDBJ databases">
        <title>Genome sequence of Mycobacterium talmonii.</title>
        <authorList>
            <person name="Greninger A.L."/>
            <person name="Elliott B."/>
            <person name="Vasireddy S."/>
            <person name="Vasireddy R."/>
        </authorList>
    </citation>
    <scope>NUCLEOTIDE SEQUENCE [LARGE SCALE GENOMIC DNA]</scope>
    <source>
        <strain evidence="4">MO-5499</strain>
        <strain evidence="6">NE-TNMC-100812</strain>
    </source>
</reference>
<dbReference type="InterPro" id="IPR055797">
    <property type="entry name" value="DUF7373"/>
</dbReference>
<evidence type="ECO:0000313" key="7">
    <source>
        <dbReference type="Proteomes" id="UP000238296"/>
    </source>
</evidence>
<dbReference type="PROSITE" id="PS51257">
    <property type="entry name" value="PROKAR_LIPOPROTEIN"/>
    <property type="match status" value="1"/>
</dbReference>
<dbReference type="RefSeq" id="WP_071026529.1">
    <property type="nucleotide sequence ID" value="NZ_MLQM01000063.1"/>
</dbReference>
<keyword evidence="1" id="KW-0732">Signal</keyword>
<feature type="chain" id="PRO_5038219815" description="PknH-like extracellular domain-containing protein" evidence="1">
    <location>
        <begin position="31"/>
        <end position="424"/>
    </location>
</feature>
<dbReference type="Proteomes" id="UP000179734">
    <property type="component" value="Unassembled WGS sequence"/>
</dbReference>
<protein>
    <recommendedName>
        <fullName evidence="8">PknH-like extracellular domain-containing protein</fullName>
    </recommendedName>
</protein>
<keyword evidence="6" id="KW-1185">Reference proteome</keyword>
<evidence type="ECO:0000313" key="6">
    <source>
        <dbReference type="Proteomes" id="UP000179734"/>
    </source>
</evidence>
<proteinExistence type="predicted"/>
<name>A0A1S1NH96_9MYCO</name>